<feature type="domain" description="THAP-type" evidence="6">
    <location>
        <begin position="35"/>
        <end position="119"/>
    </location>
</feature>
<proteinExistence type="predicted"/>
<evidence type="ECO:0000259" key="6">
    <source>
        <dbReference type="PROSITE" id="PS50950"/>
    </source>
</evidence>
<dbReference type="Pfam" id="PF05485">
    <property type="entry name" value="THAP"/>
    <property type="match status" value="1"/>
</dbReference>
<evidence type="ECO:0000256" key="1">
    <source>
        <dbReference type="ARBA" id="ARBA00022723"/>
    </source>
</evidence>
<keyword evidence="8" id="KW-1185">Reference proteome</keyword>
<dbReference type="InterPro" id="IPR006612">
    <property type="entry name" value="THAP_Znf"/>
</dbReference>
<dbReference type="SMART" id="SM00692">
    <property type="entry name" value="DM3"/>
    <property type="match status" value="1"/>
</dbReference>
<dbReference type="SUPFAM" id="SSF57716">
    <property type="entry name" value="Glucocorticoid receptor-like (DNA-binding domain)"/>
    <property type="match status" value="1"/>
</dbReference>
<reference evidence="8" key="1">
    <citation type="submission" date="2023-01" db="EMBL/GenBank/DDBJ databases">
        <title>Key to firefly adult light organ development and bioluminescence: homeobox transcription factors regulate luciferase expression and transportation to peroxisome.</title>
        <authorList>
            <person name="Fu X."/>
        </authorList>
    </citation>
    <scope>NUCLEOTIDE SEQUENCE [LARGE SCALE GENOMIC DNA]</scope>
</reference>
<comment type="caution">
    <text evidence="7">The sequence shown here is derived from an EMBL/GenBank/DDBJ whole genome shotgun (WGS) entry which is preliminary data.</text>
</comment>
<evidence type="ECO:0000313" key="8">
    <source>
        <dbReference type="Proteomes" id="UP001353858"/>
    </source>
</evidence>
<dbReference type="SMART" id="SM00980">
    <property type="entry name" value="THAP"/>
    <property type="match status" value="1"/>
</dbReference>
<evidence type="ECO:0000256" key="4">
    <source>
        <dbReference type="ARBA" id="ARBA00023125"/>
    </source>
</evidence>
<evidence type="ECO:0000256" key="3">
    <source>
        <dbReference type="ARBA" id="ARBA00022833"/>
    </source>
</evidence>
<sequence length="225" mass="25381">MTTWKSKITQPILIKKEYETNYGNVVVPKMHKDTYSNICDVKLCRSNYSTPNISLFRFPKDSERCKQWADACGCQNLLTAVSCLYTSMYRVCSLHFEDVCIQTRGHRSQLRRNSMPTLNLPIAERVNITDHTYSKSTIASKPVSSEVNIVSSMSCMTSTTSSAKDQINFVEDASSLLTNLTDTPSTSDGRNLHAPLLSVTSQTPLLLSTHSPRKNKMRRIRLFLS</sequence>
<dbReference type="PROSITE" id="PS50950">
    <property type="entry name" value="ZF_THAP"/>
    <property type="match status" value="1"/>
</dbReference>
<organism evidence="7 8">
    <name type="scientific">Aquatica leii</name>
    <dbReference type="NCBI Taxonomy" id="1421715"/>
    <lineage>
        <taxon>Eukaryota</taxon>
        <taxon>Metazoa</taxon>
        <taxon>Ecdysozoa</taxon>
        <taxon>Arthropoda</taxon>
        <taxon>Hexapoda</taxon>
        <taxon>Insecta</taxon>
        <taxon>Pterygota</taxon>
        <taxon>Neoptera</taxon>
        <taxon>Endopterygota</taxon>
        <taxon>Coleoptera</taxon>
        <taxon>Polyphaga</taxon>
        <taxon>Elateriformia</taxon>
        <taxon>Elateroidea</taxon>
        <taxon>Lampyridae</taxon>
        <taxon>Luciolinae</taxon>
        <taxon>Aquatica</taxon>
    </lineage>
</organism>
<keyword evidence="2 5" id="KW-0863">Zinc-finger</keyword>
<evidence type="ECO:0000256" key="2">
    <source>
        <dbReference type="ARBA" id="ARBA00022771"/>
    </source>
</evidence>
<dbReference type="AlphaFoldDB" id="A0AAN7SHM5"/>
<protein>
    <recommendedName>
        <fullName evidence="6">THAP-type domain-containing protein</fullName>
    </recommendedName>
</protein>
<keyword evidence="1" id="KW-0479">Metal-binding</keyword>
<dbReference type="GO" id="GO:0008270">
    <property type="term" value="F:zinc ion binding"/>
    <property type="evidence" value="ECO:0007669"/>
    <property type="project" value="UniProtKB-KW"/>
</dbReference>
<dbReference type="PANTHER" id="PTHR46600:SF11">
    <property type="entry name" value="THAP DOMAIN-CONTAINING PROTEIN 10"/>
    <property type="match status" value="1"/>
</dbReference>
<dbReference type="InterPro" id="IPR026516">
    <property type="entry name" value="THAP1/10"/>
</dbReference>
<evidence type="ECO:0000256" key="5">
    <source>
        <dbReference type="PROSITE-ProRule" id="PRU00309"/>
    </source>
</evidence>
<dbReference type="Gene3D" id="6.20.210.20">
    <property type="entry name" value="THAP domain"/>
    <property type="match status" value="1"/>
</dbReference>
<keyword evidence="4 5" id="KW-0238">DNA-binding</keyword>
<dbReference type="Proteomes" id="UP001353858">
    <property type="component" value="Unassembled WGS sequence"/>
</dbReference>
<accession>A0AAN7SHM5</accession>
<dbReference type="PANTHER" id="PTHR46600">
    <property type="entry name" value="THAP DOMAIN-CONTAINING"/>
    <property type="match status" value="1"/>
</dbReference>
<dbReference type="GO" id="GO:0043565">
    <property type="term" value="F:sequence-specific DNA binding"/>
    <property type="evidence" value="ECO:0007669"/>
    <property type="project" value="InterPro"/>
</dbReference>
<keyword evidence="3" id="KW-0862">Zinc</keyword>
<dbReference type="EMBL" id="JARPUR010000002">
    <property type="protein sequence ID" value="KAK4881492.1"/>
    <property type="molecule type" value="Genomic_DNA"/>
</dbReference>
<evidence type="ECO:0000313" key="7">
    <source>
        <dbReference type="EMBL" id="KAK4881492.1"/>
    </source>
</evidence>
<name>A0AAN7SHM5_9COLE</name>
<dbReference type="InterPro" id="IPR038441">
    <property type="entry name" value="THAP_Znf_sf"/>
</dbReference>
<gene>
    <name evidence="7" type="ORF">RN001_004811</name>
</gene>